<evidence type="ECO:0000256" key="3">
    <source>
        <dbReference type="PIRSR" id="PIRSR637359-2"/>
    </source>
</evidence>
<dbReference type="SUPFAM" id="SSF52540">
    <property type="entry name" value="P-loop containing nucleoside triphosphate hydrolases"/>
    <property type="match status" value="1"/>
</dbReference>
<feature type="active site" description="For sulfotransferase activity" evidence="2">
    <location>
        <position position="12"/>
    </location>
</feature>
<comment type="caution">
    <text evidence="4">The sequence shown here is derived from an EMBL/GenBank/DDBJ whole genome shotgun (WGS) entry which is preliminary data.</text>
</comment>
<keyword evidence="5" id="KW-1185">Reference proteome</keyword>
<evidence type="ECO:0000256" key="2">
    <source>
        <dbReference type="PIRSR" id="PIRSR637359-1"/>
    </source>
</evidence>
<dbReference type="InterPro" id="IPR027417">
    <property type="entry name" value="P-loop_NTPase"/>
</dbReference>
<evidence type="ECO:0000313" key="4">
    <source>
        <dbReference type="EMBL" id="KAJ8605519.1"/>
    </source>
</evidence>
<gene>
    <name evidence="4" type="ORF">CTAYLR_000056</name>
</gene>
<dbReference type="EMBL" id="JAQMWT010000314">
    <property type="protein sequence ID" value="KAJ8605519.1"/>
    <property type="molecule type" value="Genomic_DNA"/>
</dbReference>
<dbReference type="Gene3D" id="3.40.50.300">
    <property type="entry name" value="P-loop containing nucleotide triphosphate hydrolases"/>
    <property type="match status" value="1"/>
</dbReference>
<accession>A0AAD7UHA5</accession>
<name>A0AAD7UHA5_9STRA</name>
<proteinExistence type="predicted"/>
<dbReference type="InterPro" id="IPR037359">
    <property type="entry name" value="NST/OST"/>
</dbReference>
<feature type="binding site" evidence="3">
    <location>
        <position position="107"/>
    </location>
    <ligand>
        <name>3'-phosphoadenylyl sulfate</name>
        <dbReference type="ChEBI" id="CHEBI:58339"/>
    </ligand>
</feature>
<evidence type="ECO:0000256" key="1">
    <source>
        <dbReference type="ARBA" id="ARBA00022679"/>
    </source>
</evidence>
<dbReference type="PANTHER" id="PTHR10605:SF56">
    <property type="entry name" value="BIFUNCTIONAL HEPARAN SULFATE N-DEACETYLASE_N-SULFOTRANSFERASE"/>
    <property type="match status" value="1"/>
</dbReference>
<dbReference type="PANTHER" id="PTHR10605">
    <property type="entry name" value="HEPARAN SULFATE SULFOTRANSFERASE"/>
    <property type="match status" value="1"/>
</dbReference>
<keyword evidence="1" id="KW-0808">Transferase</keyword>
<feature type="binding site" evidence="3">
    <location>
        <position position="115"/>
    </location>
    <ligand>
        <name>3'-phosphoadenylyl sulfate</name>
        <dbReference type="ChEBI" id="CHEBI:58339"/>
    </ligand>
</feature>
<dbReference type="AlphaFoldDB" id="A0AAD7UHA5"/>
<protein>
    <recommendedName>
        <fullName evidence="6">Sulfotransferase</fullName>
    </recommendedName>
</protein>
<evidence type="ECO:0000313" key="5">
    <source>
        <dbReference type="Proteomes" id="UP001230188"/>
    </source>
</evidence>
<dbReference type="GO" id="GO:0008146">
    <property type="term" value="F:sulfotransferase activity"/>
    <property type="evidence" value="ECO:0007669"/>
    <property type="project" value="InterPro"/>
</dbReference>
<sequence length="401" mass="44109">MLPTILVASAPKTGSTSLVADLLAHPQIVGATCKETRFWPIDHRENASFALLRYRALFPTRADADVQGWRAGVDGGLYGRWRSIRGGAPAQVAALMPKVTRVVGVLRDPVARFISVWVGAVARDDLEATCGKFYDAALDAVAECRGMLACEREREAAPLADGIYVSTIRQWNAALGPERTLWLPHGALHDDADRVLQLVARFAGVQPYGQNDHDKRPSTVAPIGSNNLRDYRDPAASRFFRAAVVGASDDDDDDDDDTWRCDERRVGRFYQPWNALLAPELLARDRDLVDLWLSDPWFCEAVAARSTLENLCRSTKESTNLLPCNHTGPATLHLLLHEFGAVHIQSLDLTEVSSLRDLVSVVRPQFERTCGHVTGITEGFDRTPPAVVCLAELVSSFVTVT</sequence>
<reference evidence="4" key="1">
    <citation type="submission" date="2023-01" db="EMBL/GenBank/DDBJ databases">
        <title>Metagenome sequencing of chrysophaentin producing Chrysophaeum taylorii.</title>
        <authorList>
            <person name="Davison J."/>
            <person name="Bewley C."/>
        </authorList>
    </citation>
    <scope>NUCLEOTIDE SEQUENCE</scope>
    <source>
        <strain evidence="4">NIES-1699</strain>
    </source>
</reference>
<organism evidence="4 5">
    <name type="scientific">Chrysophaeum taylorii</name>
    <dbReference type="NCBI Taxonomy" id="2483200"/>
    <lineage>
        <taxon>Eukaryota</taxon>
        <taxon>Sar</taxon>
        <taxon>Stramenopiles</taxon>
        <taxon>Ochrophyta</taxon>
        <taxon>Pelagophyceae</taxon>
        <taxon>Pelagomonadales</taxon>
        <taxon>Pelagomonadaceae</taxon>
        <taxon>Chrysophaeum</taxon>
    </lineage>
</organism>
<evidence type="ECO:0008006" key="6">
    <source>
        <dbReference type="Google" id="ProtNLM"/>
    </source>
</evidence>
<dbReference type="Proteomes" id="UP001230188">
    <property type="component" value="Unassembled WGS sequence"/>
</dbReference>